<keyword evidence="2" id="KW-1185">Reference proteome</keyword>
<sequence>MVFSSGRVPGALVAAGATRGVYRTLRAKPPGGSARWQRKNHAGRTVDLHGGLAVAAGVALATAVTPGLPSRTRAAALLATAAAAACGAYDDQAGSAAERGLRAHLRALAEGRVTSGAVKLLGIGAAGLAAGALIARRPVDVALAGVVVAGSAHLVNLLDVAPGRAAKAVLAAGAPGVLRGGPAGTLAVAPVAAAAAVLADDLRERTMLGDTGAHALGAALGVSIVTANGRTGRALHAAVLLALAAVGDRVSYGDALWTAPGIREVDTWGRLPC</sequence>
<protein>
    <recommendedName>
        <fullName evidence="3">UDP-N-acetylmuramyl pentapeptide phosphotransferase/UDP-N-acetylglucosamine-1-phosphate transferase</fullName>
    </recommendedName>
</protein>
<proteinExistence type="predicted"/>
<comment type="caution">
    <text evidence="1">The sequence shown here is derived from an EMBL/GenBank/DDBJ whole genome shotgun (WGS) entry which is preliminary data.</text>
</comment>
<evidence type="ECO:0000313" key="2">
    <source>
        <dbReference type="Proteomes" id="UP001216579"/>
    </source>
</evidence>
<organism evidence="1 2">
    <name type="scientific">Streptomyces silvisoli</name>
    <dbReference type="NCBI Taxonomy" id="3034235"/>
    <lineage>
        <taxon>Bacteria</taxon>
        <taxon>Bacillati</taxon>
        <taxon>Actinomycetota</taxon>
        <taxon>Actinomycetes</taxon>
        <taxon>Kitasatosporales</taxon>
        <taxon>Streptomycetaceae</taxon>
        <taxon>Streptomyces</taxon>
    </lineage>
</organism>
<reference evidence="1 2" key="1">
    <citation type="submission" date="2023-03" db="EMBL/GenBank/DDBJ databases">
        <title>Draft genome sequence of Streptomyces sp. RB6PN23 isolated from peat swamp forest in Thailand.</title>
        <authorList>
            <person name="Klaysubun C."/>
            <person name="Duangmal K."/>
        </authorList>
    </citation>
    <scope>NUCLEOTIDE SEQUENCE [LARGE SCALE GENOMIC DNA]</scope>
    <source>
        <strain evidence="1 2">RB6PN23</strain>
    </source>
</reference>
<dbReference type="Proteomes" id="UP001216579">
    <property type="component" value="Unassembled WGS sequence"/>
</dbReference>
<name>A0ABT5ZLJ4_9ACTN</name>
<gene>
    <name evidence="1" type="ORF">P3G67_14605</name>
</gene>
<dbReference type="PROSITE" id="PS50920">
    <property type="entry name" value="SOLCAR"/>
    <property type="match status" value="1"/>
</dbReference>
<evidence type="ECO:0008006" key="3">
    <source>
        <dbReference type="Google" id="ProtNLM"/>
    </source>
</evidence>
<dbReference type="InterPro" id="IPR018108">
    <property type="entry name" value="MCP_transmembrane"/>
</dbReference>
<dbReference type="RefSeq" id="WP_276093860.1">
    <property type="nucleotide sequence ID" value="NZ_JARJBC010000007.1"/>
</dbReference>
<dbReference type="EMBL" id="JARJBC010000007">
    <property type="protein sequence ID" value="MDF3290455.1"/>
    <property type="molecule type" value="Genomic_DNA"/>
</dbReference>
<accession>A0ABT5ZLJ4</accession>
<evidence type="ECO:0000313" key="1">
    <source>
        <dbReference type="EMBL" id="MDF3290455.1"/>
    </source>
</evidence>